<dbReference type="GO" id="GO:0016491">
    <property type="term" value="F:oxidoreductase activity"/>
    <property type="evidence" value="ECO:0007669"/>
    <property type="project" value="InterPro"/>
</dbReference>
<dbReference type="Proteomes" id="UP000242886">
    <property type="component" value="Chromosome SDENCHOL"/>
</dbReference>
<protein>
    <submittedName>
        <fullName evidence="6">Putative steroid C25 dehydrogenase-like alpha-subunit</fullName>
    </submittedName>
</protein>
<comment type="similarity">
    <text evidence="1">Belongs to the prokaryotic molybdopterin-containing oxidoreductase family.</text>
</comment>
<dbReference type="GO" id="GO:0046872">
    <property type="term" value="F:metal ion binding"/>
    <property type="evidence" value="ECO:0007669"/>
    <property type="project" value="UniProtKB-KW"/>
</dbReference>
<dbReference type="SUPFAM" id="SSF53706">
    <property type="entry name" value="Formate dehydrogenase/DMSO reductase, domains 1-3"/>
    <property type="match status" value="1"/>
</dbReference>
<dbReference type="Pfam" id="PF01568">
    <property type="entry name" value="Molydop_binding"/>
    <property type="match status" value="1"/>
</dbReference>
<dbReference type="GO" id="GO:0051536">
    <property type="term" value="F:iron-sulfur cluster binding"/>
    <property type="evidence" value="ECO:0007669"/>
    <property type="project" value="UniProtKB-KW"/>
</dbReference>
<proteinExistence type="inferred from homology"/>
<evidence type="ECO:0000313" key="6">
    <source>
        <dbReference type="EMBL" id="AFF61340.1"/>
    </source>
</evidence>
<dbReference type="PROSITE" id="PS51669">
    <property type="entry name" value="4FE4S_MOW_BIS_MGD"/>
    <property type="match status" value="1"/>
</dbReference>
<dbReference type="PANTHER" id="PTHR43742">
    <property type="entry name" value="TRIMETHYLAMINE-N-OXIDE REDUCTASE"/>
    <property type="match status" value="1"/>
</dbReference>
<dbReference type="InterPro" id="IPR006657">
    <property type="entry name" value="MoPterin_dinucl-bd_dom"/>
</dbReference>
<keyword evidence="8" id="KW-1185">Reference proteome</keyword>
<dbReference type="PANTHER" id="PTHR43742:SF6">
    <property type="entry name" value="OXIDOREDUCTASE YYAE-RELATED"/>
    <property type="match status" value="1"/>
</dbReference>
<evidence type="ECO:0000256" key="1">
    <source>
        <dbReference type="ARBA" id="ARBA00010312"/>
    </source>
</evidence>
<sequence length="1004" mass="113189">MTTASPAQPNPARRRFLILAGKTTVAGIAAAATGLPGCNRMPLQHFHGTVDGRFDLGPRTTPKLNNWQDLYRQRWTWDKVAKGSHGWANCRSACEWDLYVKDGVVVREEQSATYEASEPGIPDFNPRGCQKGACYTEVMYGPSRTTVPLKRVGPRGSGKWEKISWEQALREIAVKTVDAAEKWGTDTIYQDLGPNFDFGPSTGGRFKFQFQVGGLFADNWAEIGDLNIGANIALGAAHVGGSSDEWFLSDFIVVWMMNPSVTQIPDAHFLYEARYNGTELCVVDPQYSATAIHADQWLPLESGTDAALGLAVARHLFEVNAIDLPYVREQTDLPLLARLDTGRFLREEDLKDGGSPDQLYMWHPQQNAPVPAPGCTGNHTRKLTLDFEPPIDGQWTIKLKDGEEVAVVPIGAMLKEHLEPWTFEHAAQITGLHVDQISKFAEGWARAERPMVLSSWGSNRYVHSDLMNRSKLLCLMLKGALGKKGAGYQSCGWVDLDGFGNVVQMEKEGLTGRIGAMFNALSPKELFDAILDIAMRRKTEAEVALEGERNYLTKKLCYSDVVNTNFTSPEYRAALDREERDMFPRSLESYYQEAKRKQWSPGLPRKSTPKIFFTGGSNLLRRNNLPQYLKAHVWDDMECIVDINPKYAYTGTQADYILPAAGWYEKTGIKYTMSYIPYLHYCDAAVPPLAESKGEWEIFWLLTQEMERYAREKNQPVLDGCGRGEIDLKTLHRRYTNQGALGQHDEDKVMAEILKSSATKGMTIEGLRQTGIAKYTATGNDVQVTALHNPDWKGEGVLTTLTRFTMRKEPWPTYSGRITSFLDHPWFIEMREQFPIHKDSPRAGGDYPFIFVSCHARWSIHSTWRDTPMMLRLQRGEPLVYLNPTDAAKIGVKDFEYVEIYNNYGSIRMRLKVTAMVRPGVAYYYHAWEPHQFPNHESYKNLIPGLVKPLHMAGDYGQINQGMNHWQPGSAVQDTRIGIRPWHGQETKVRPVAKQATVAPQPQA</sequence>
<dbReference type="EMBL" id="LT837803">
    <property type="protein sequence ID" value="SMB25046.1"/>
    <property type="molecule type" value="Genomic_DNA"/>
</dbReference>
<evidence type="ECO:0000313" key="7">
    <source>
        <dbReference type="EMBL" id="SMB25046.1"/>
    </source>
</evidence>
<keyword evidence="4" id="KW-0411">Iron-sulfur</keyword>
<name>H9NNA4_9PROT</name>
<evidence type="ECO:0000256" key="4">
    <source>
        <dbReference type="ARBA" id="ARBA00023014"/>
    </source>
</evidence>
<dbReference type="InterPro" id="IPR009010">
    <property type="entry name" value="Asp_de-COase-like_dom_sf"/>
</dbReference>
<feature type="domain" description="4Fe-4S Mo/W bis-MGD-type" evidence="5">
    <location>
        <begin position="78"/>
        <end position="143"/>
    </location>
</feature>
<dbReference type="RefSeq" id="WP_154716405.1">
    <property type="nucleotide sequence ID" value="NZ_LT837803.1"/>
</dbReference>
<evidence type="ECO:0000256" key="2">
    <source>
        <dbReference type="ARBA" id="ARBA00022723"/>
    </source>
</evidence>
<accession>H9NNA4</accession>
<evidence type="ECO:0000259" key="5">
    <source>
        <dbReference type="PROSITE" id="PS51669"/>
    </source>
</evidence>
<reference evidence="6" key="1">
    <citation type="journal article" date="2012" name="J. Biol. Chem.">
        <title>Molybdoenzyme that catalyzes the anaerobic hydroxylation of a tertiary carbon atom in the side chain of cholesterol.</title>
        <authorList>
            <person name="Dermer J."/>
            <person name="Fuchs G."/>
        </authorList>
    </citation>
    <scope>NUCLEOTIDE SEQUENCE</scope>
    <source>
        <strain evidence="6">Chol-1ST</strain>
    </source>
</reference>
<gene>
    <name evidence="6" type="primary">s25dA7</name>
    <name evidence="7" type="synonym">s25dA</name>
    <name evidence="7" type="ORF">SDENCHOL_11193</name>
</gene>
<dbReference type="EMBL" id="JQ293006">
    <property type="protein sequence ID" value="AFF61340.1"/>
    <property type="molecule type" value="Genomic_DNA"/>
</dbReference>
<dbReference type="Gene3D" id="3.40.50.12440">
    <property type="match status" value="5"/>
</dbReference>
<dbReference type="InterPro" id="IPR006656">
    <property type="entry name" value="Mopterin_OxRdtase"/>
</dbReference>
<dbReference type="Pfam" id="PF00384">
    <property type="entry name" value="Molybdopterin"/>
    <property type="match status" value="1"/>
</dbReference>
<organism evidence="6">
    <name type="scientific">Sterolibacterium denitrificans</name>
    <dbReference type="NCBI Taxonomy" id="157592"/>
    <lineage>
        <taxon>Bacteria</taxon>
        <taxon>Pseudomonadati</taxon>
        <taxon>Pseudomonadota</taxon>
        <taxon>Betaproteobacteria</taxon>
        <taxon>Nitrosomonadales</taxon>
        <taxon>Sterolibacteriaceae</taxon>
        <taxon>Sterolibacterium</taxon>
    </lineage>
</organism>
<evidence type="ECO:0000313" key="8">
    <source>
        <dbReference type="Proteomes" id="UP000242886"/>
    </source>
</evidence>
<keyword evidence="3" id="KW-0408">Iron</keyword>
<dbReference type="InterPro" id="IPR006963">
    <property type="entry name" value="Mopterin_OxRdtase_4Fe-4S_dom"/>
</dbReference>
<keyword evidence="2" id="KW-0479">Metal-binding</keyword>
<dbReference type="SUPFAM" id="SSF50692">
    <property type="entry name" value="ADC-like"/>
    <property type="match status" value="1"/>
</dbReference>
<dbReference type="AlphaFoldDB" id="H9NNA4"/>
<dbReference type="GO" id="GO:0043546">
    <property type="term" value="F:molybdopterin cofactor binding"/>
    <property type="evidence" value="ECO:0007669"/>
    <property type="project" value="InterPro"/>
</dbReference>
<dbReference type="InterPro" id="IPR050612">
    <property type="entry name" value="Prok_Mopterin_Oxidored"/>
</dbReference>
<reference evidence="7" key="2">
    <citation type="submission" date="2017-03" db="EMBL/GenBank/DDBJ databases">
        <authorList>
            <consortium name="AG Boll"/>
        </authorList>
    </citation>
    <scope>NUCLEOTIDE SEQUENCE [LARGE SCALE GENOMIC DNA]</scope>
    <source>
        <strain evidence="7">Chol</strain>
    </source>
</reference>
<evidence type="ECO:0000256" key="3">
    <source>
        <dbReference type="ARBA" id="ARBA00023004"/>
    </source>
</evidence>